<name>A6GJ94_9BACT</name>
<dbReference type="AlphaFoldDB" id="A6GJ94"/>
<protein>
    <submittedName>
        <fullName evidence="3">Uncharacterized protein</fullName>
    </submittedName>
</protein>
<feature type="transmembrane region" description="Helical" evidence="2">
    <location>
        <begin position="27"/>
        <end position="48"/>
    </location>
</feature>
<evidence type="ECO:0000256" key="1">
    <source>
        <dbReference type="SAM" id="MobiDB-lite"/>
    </source>
</evidence>
<evidence type="ECO:0000313" key="4">
    <source>
        <dbReference type="Proteomes" id="UP000005801"/>
    </source>
</evidence>
<comment type="caution">
    <text evidence="3">The sequence shown here is derived from an EMBL/GenBank/DDBJ whole genome shotgun (WGS) entry which is preliminary data.</text>
</comment>
<gene>
    <name evidence="3" type="ORF">PPSIR1_17985</name>
</gene>
<reference evidence="3 4" key="1">
    <citation type="submission" date="2007-06" db="EMBL/GenBank/DDBJ databases">
        <authorList>
            <person name="Shimkets L."/>
            <person name="Ferriera S."/>
            <person name="Johnson J."/>
            <person name="Kravitz S."/>
            <person name="Beeson K."/>
            <person name="Sutton G."/>
            <person name="Rogers Y.-H."/>
            <person name="Friedman R."/>
            <person name="Frazier M."/>
            <person name="Venter J.C."/>
        </authorList>
    </citation>
    <scope>NUCLEOTIDE SEQUENCE [LARGE SCALE GENOMIC DNA]</scope>
    <source>
        <strain evidence="3 4">SIR-1</strain>
    </source>
</reference>
<organism evidence="3 4">
    <name type="scientific">Plesiocystis pacifica SIR-1</name>
    <dbReference type="NCBI Taxonomy" id="391625"/>
    <lineage>
        <taxon>Bacteria</taxon>
        <taxon>Pseudomonadati</taxon>
        <taxon>Myxococcota</taxon>
        <taxon>Polyangia</taxon>
        <taxon>Nannocystales</taxon>
        <taxon>Nannocystaceae</taxon>
        <taxon>Plesiocystis</taxon>
    </lineage>
</organism>
<feature type="compositionally biased region" description="Polar residues" evidence="1">
    <location>
        <begin position="102"/>
        <end position="118"/>
    </location>
</feature>
<evidence type="ECO:0000313" key="3">
    <source>
        <dbReference type="EMBL" id="EDM74070.1"/>
    </source>
</evidence>
<keyword evidence="4" id="KW-1185">Reference proteome</keyword>
<sequence length="118" mass="12112">MLEIIVVIALGRKLGEMAEQRGHGKGWIALVLLWFVGELLGGIVGFLVMGDEGLAPYLFALVGAALGGGAAYAIVANLAPKPGSMLDMDGGGEVYSHADPNNPYSPSGFGQNNNNGPS</sequence>
<proteinExistence type="predicted"/>
<feature type="transmembrane region" description="Helical" evidence="2">
    <location>
        <begin position="54"/>
        <end position="75"/>
    </location>
</feature>
<accession>A6GJ94</accession>
<keyword evidence="2" id="KW-0812">Transmembrane</keyword>
<evidence type="ECO:0000256" key="2">
    <source>
        <dbReference type="SAM" id="Phobius"/>
    </source>
</evidence>
<feature type="region of interest" description="Disordered" evidence="1">
    <location>
        <begin position="90"/>
        <end position="118"/>
    </location>
</feature>
<dbReference type="Proteomes" id="UP000005801">
    <property type="component" value="Unassembled WGS sequence"/>
</dbReference>
<dbReference type="EMBL" id="ABCS01000151">
    <property type="protein sequence ID" value="EDM74070.1"/>
    <property type="molecule type" value="Genomic_DNA"/>
</dbReference>
<keyword evidence="2" id="KW-0472">Membrane</keyword>
<keyword evidence="2" id="KW-1133">Transmembrane helix</keyword>